<dbReference type="SUPFAM" id="SSF53474">
    <property type="entry name" value="alpha/beta-Hydrolases"/>
    <property type="match status" value="1"/>
</dbReference>
<keyword evidence="6" id="KW-1185">Reference proteome</keyword>
<dbReference type="EC" id="3.1.1.-" evidence="3"/>
<dbReference type="GO" id="GO:0016787">
    <property type="term" value="F:hydrolase activity"/>
    <property type="evidence" value="ECO:0007669"/>
    <property type="project" value="UniProtKB-KW"/>
</dbReference>
<gene>
    <name evidence="5" type="ORF">B0A49_03351</name>
</gene>
<dbReference type="InterPro" id="IPR002018">
    <property type="entry name" value="CarbesteraseB"/>
</dbReference>
<evidence type="ECO:0000313" key="5">
    <source>
        <dbReference type="EMBL" id="TKA71888.1"/>
    </source>
</evidence>
<evidence type="ECO:0000256" key="3">
    <source>
        <dbReference type="RuleBase" id="RU361235"/>
    </source>
</evidence>
<dbReference type="InterPro" id="IPR029058">
    <property type="entry name" value="AB_hydrolase_fold"/>
</dbReference>
<dbReference type="PROSITE" id="PS00122">
    <property type="entry name" value="CARBOXYLESTERASE_B_1"/>
    <property type="match status" value="1"/>
</dbReference>
<evidence type="ECO:0000259" key="4">
    <source>
        <dbReference type="Pfam" id="PF00135"/>
    </source>
</evidence>
<keyword evidence="2 3" id="KW-0378">Hydrolase</keyword>
<proteinExistence type="inferred from homology"/>
<dbReference type="Pfam" id="PF00135">
    <property type="entry name" value="COesterase"/>
    <property type="match status" value="2"/>
</dbReference>
<keyword evidence="3" id="KW-0732">Signal</keyword>
<evidence type="ECO:0000256" key="1">
    <source>
        <dbReference type="ARBA" id="ARBA00005964"/>
    </source>
</evidence>
<name>A0A4U0X949_9PEZI</name>
<dbReference type="STRING" id="331657.A0A4U0X949"/>
<comment type="similarity">
    <text evidence="1 3">Belongs to the type-B carboxylesterase/lipase family.</text>
</comment>
<feature type="signal peptide" evidence="3">
    <location>
        <begin position="1"/>
        <end position="19"/>
    </location>
</feature>
<organism evidence="5 6">
    <name type="scientific">Cryomyces minteri</name>
    <dbReference type="NCBI Taxonomy" id="331657"/>
    <lineage>
        <taxon>Eukaryota</taxon>
        <taxon>Fungi</taxon>
        <taxon>Dikarya</taxon>
        <taxon>Ascomycota</taxon>
        <taxon>Pezizomycotina</taxon>
        <taxon>Dothideomycetes</taxon>
        <taxon>Dothideomycetes incertae sedis</taxon>
        <taxon>Cryomyces</taxon>
    </lineage>
</organism>
<dbReference type="Gene3D" id="3.40.50.1820">
    <property type="entry name" value="alpha/beta hydrolase"/>
    <property type="match status" value="2"/>
</dbReference>
<evidence type="ECO:0000313" key="6">
    <source>
        <dbReference type="Proteomes" id="UP000308768"/>
    </source>
</evidence>
<feature type="chain" id="PRO_5021038403" description="Carboxylic ester hydrolase" evidence="3">
    <location>
        <begin position="20"/>
        <end position="566"/>
    </location>
</feature>
<dbReference type="AlphaFoldDB" id="A0A4U0X949"/>
<evidence type="ECO:0000256" key="2">
    <source>
        <dbReference type="ARBA" id="ARBA00022801"/>
    </source>
</evidence>
<dbReference type="PANTHER" id="PTHR11559">
    <property type="entry name" value="CARBOXYLESTERASE"/>
    <property type="match status" value="1"/>
</dbReference>
<accession>A0A4U0X949</accession>
<sequence length="566" mass="59453">MSLLAGLAVALASFSLASGSPTSWNHGDNYGHGAPAAPAQSTAADPLVVRTSAGLVRGMVDAANPNVRQFLGVPYAKPPVGDGRWAAPQALGAVDQSAGALDATKLPRSCMQYLTTLGNSLYTRDVLEFNLQGLNRTGNVGEDCLTASVWTPGNATVDHSQGQGAGKEGGWGGKGGWEGLGIGKGKGNENKNGKGLPVLIFIYGGGFTTGGEDVPYQLPPQWVQRTQDHIVVSFNYRVNLFGFPNAAGLADENIGLLDQRLAVEWIQQNIAAFGGDPTRMVLWGQSAGAMSVDFYNFAYPTNPIVTGLIMDSGTAMLPIRSVDTTHSNFSFVAANVGCGNQANAAAELACMRKVPADTLENFVAKYQDSGAKPPISFVPVVDGKTVFANYTDRALKGLQANIPAIIGTNAQDGVPFAPYNPNGPDQVAAQAALLSVFFCPATRTIADRLATGRRTYRYEYSGNFSNVSPRPWMGAYHSAELPMLMGTHPNFRGPSTPLEYATSAAMQDAWVAFAADPVNGLAAQSWPVYELGTPTVRVFGDGVAAQDESLSVLEGMCVGSVDSTAV</sequence>
<comment type="caution">
    <text evidence="5">The sequence shown here is derived from an EMBL/GenBank/DDBJ whole genome shotgun (WGS) entry which is preliminary data.</text>
</comment>
<dbReference type="InterPro" id="IPR050309">
    <property type="entry name" value="Type-B_Carboxylest/Lipase"/>
</dbReference>
<feature type="domain" description="Carboxylesterase type B" evidence="4">
    <location>
        <begin position="435"/>
        <end position="529"/>
    </location>
</feature>
<feature type="domain" description="Carboxylesterase type B" evidence="4">
    <location>
        <begin position="47"/>
        <end position="427"/>
    </location>
</feature>
<dbReference type="InterPro" id="IPR019826">
    <property type="entry name" value="Carboxylesterase_B_AS"/>
</dbReference>
<protein>
    <recommendedName>
        <fullName evidence="3">Carboxylic ester hydrolase</fullName>
        <ecNumber evidence="3">3.1.1.-</ecNumber>
    </recommendedName>
</protein>
<dbReference type="Proteomes" id="UP000308768">
    <property type="component" value="Unassembled WGS sequence"/>
</dbReference>
<dbReference type="EMBL" id="NAJN01000536">
    <property type="protein sequence ID" value="TKA71888.1"/>
    <property type="molecule type" value="Genomic_DNA"/>
</dbReference>
<dbReference type="OrthoDB" id="408631at2759"/>
<reference evidence="5 6" key="1">
    <citation type="submission" date="2017-03" db="EMBL/GenBank/DDBJ databases">
        <title>Genomes of endolithic fungi from Antarctica.</title>
        <authorList>
            <person name="Coleine C."/>
            <person name="Masonjones S."/>
            <person name="Stajich J.E."/>
        </authorList>
    </citation>
    <scope>NUCLEOTIDE SEQUENCE [LARGE SCALE GENOMIC DNA]</scope>
    <source>
        <strain evidence="5 6">CCFEE 5187</strain>
    </source>
</reference>